<reference evidence="11" key="1">
    <citation type="submission" date="2016-10" db="EMBL/GenBank/DDBJ databases">
        <authorList>
            <person name="Varghese N."/>
            <person name="Submissions S."/>
        </authorList>
    </citation>
    <scope>NUCLEOTIDE SEQUENCE [LARGE SCALE GENOMIC DNA]</scope>
    <source>
        <strain evidence="11">DSM 22951</strain>
    </source>
</reference>
<gene>
    <name evidence="10" type="ORF">SAMN04489750_2630</name>
</gene>
<sequence length="235" mass="26673">MGDVEGREELIQVARWDYDGEGIDEAMLPGDPWTAITGWIEAARERSLSADDVPEPDALSVATADAQGQPHVRTVLMRYLTPHGPGFYTNLESLKGRDLAANPRIAAALTWPPMFRAIRFTGTAEELPRDVVTDYFQSRPWGSRIGAWASAQSEPLERRAVLEERTEHFAHRWPDRGQPDDVPLPDFWGGYLIRCQEIELWAGRHSRQHDRLVYVRTAPGTLADHAAWRIERRQP</sequence>
<dbReference type="EMBL" id="UESZ01000001">
    <property type="protein sequence ID" value="SSA35279.1"/>
    <property type="molecule type" value="Genomic_DNA"/>
</dbReference>
<keyword evidence="4" id="KW-0560">Oxidoreductase</keyword>
<feature type="binding site" evidence="6">
    <location>
        <begin position="15"/>
        <end position="18"/>
    </location>
    <ligand>
        <name>substrate</name>
    </ligand>
</feature>
<comment type="similarity">
    <text evidence="1">Belongs to the pyridoxamine 5'-phosphate oxidase family.</text>
</comment>
<evidence type="ECO:0000313" key="11">
    <source>
        <dbReference type="Proteomes" id="UP000250028"/>
    </source>
</evidence>
<dbReference type="GO" id="GO:0008615">
    <property type="term" value="P:pyridoxine biosynthetic process"/>
    <property type="evidence" value="ECO:0007669"/>
    <property type="project" value="UniProtKB-UniRule"/>
</dbReference>
<evidence type="ECO:0000259" key="8">
    <source>
        <dbReference type="Pfam" id="PF01243"/>
    </source>
</evidence>
<dbReference type="EC" id="1.4.3.5" evidence="5"/>
<dbReference type="InterPro" id="IPR019576">
    <property type="entry name" value="Pyridoxamine_oxidase_dimer_C"/>
</dbReference>
<dbReference type="PIRSF" id="PIRSF000190">
    <property type="entry name" value="Pyd_amn-ph_oxd"/>
    <property type="match status" value="1"/>
</dbReference>
<evidence type="ECO:0000256" key="1">
    <source>
        <dbReference type="ARBA" id="ARBA00007301"/>
    </source>
</evidence>
<feature type="binding site" evidence="6">
    <location>
        <position position="78"/>
    </location>
    <ligand>
        <name>substrate</name>
    </ligand>
</feature>
<feature type="binding site" evidence="6">
    <location>
        <begin position="207"/>
        <end position="209"/>
    </location>
    <ligand>
        <name>substrate</name>
    </ligand>
</feature>
<feature type="binding site" evidence="6">
    <location>
        <position position="135"/>
    </location>
    <ligand>
        <name>substrate</name>
    </ligand>
</feature>
<dbReference type="AlphaFoldDB" id="A0A2Y8ZYA8"/>
<evidence type="ECO:0000256" key="3">
    <source>
        <dbReference type="ARBA" id="ARBA00022643"/>
    </source>
</evidence>
<dbReference type="InterPro" id="IPR011576">
    <property type="entry name" value="Pyridox_Oxase_N"/>
</dbReference>
<evidence type="ECO:0000256" key="4">
    <source>
        <dbReference type="ARBA" id="ARBA00023002"/>
    </source>
</evidence>
<feature type="binding site" evidence="7">
    <location>
        <begin position="152"/>
        <end position="153"/>
    </location>
    <ligand>
        <name>FMN</name>
        <dbReference type="ChEBI" id="CHEBI:58210"/>
    </ligand>
</feature>
<dbReference type="Pfam" id="PF01243">
    <property type="entry name" value="PNPOx_N"/>
    <property type="match status" value="1"/>
</dbReference>
<dbReference type="GO" id="GO:0010181">
    <property type="term" value="F:FMN binding"/>
    <property type="evidence" value="ECO:0007669"/>
    <property type="project" value="UniProtKB-UniRule"/>
</dbReference>
<feature type="domain" description="Pyridoxine 5'-phosphate oxidase dimerisation C-terminal" evidence="9">
    <location>
        <begin position="188"/>
        <end position="235"/>
    </location>
</feature>
<keyword evidence="3 7" id="KW-0288">FMN</keyword>
<comment type="cofactor">
    <cofactor evidence="7">
        <name>FMN</name>
        <dbReference type="ChEBI" id="CHEBI:58210"/>
    </cofactor>
    <text evidence="7">Binds 1 FMN per subunit.</text>
</comment>
<name>A0A2Y8ZYA8_9MICO</name>
<dbReference type="NCBIfam" id="NF004231">
    <property type="entry name" value="PRK05679.1"/>
    <property type="match status" value="1"/>
</dbReference>
<dbReference type="SUPFAM" id="SSF50475">
    <property type="entry name" value="FMN-binding split barrel"/>
    <property type="match status" value="1"/>
</dbReference>
<evidence type="ECO:0000256" key="6">
    <source>
        <dbReference type="PIRSR" id="PIRSR000190-1"/>
    </source>
</evidence>
<feature type="binding site" evidence="6">
    <location>
        <position position="143"/>
    </location>
    <ligand>
        <name>substrate</name>
    </ligand>
</feature>
<evidence type="ECO:0000313" key="10">
    <source>
        <dbReference type="EMBL" id="SSA35279.1"/>
    </source>
</evidence>
<evidence type="ECO:0000259" key="9">
    <source>
        <dbReference type="Pfam" id="PF10590"/>
    </source>
</evidence>
<evidence type="ECO:0000256" key="5">
    <source>
        <dbReference type="NCBIfam" id="TIGR00558"/>
    </source>
</evidence>
<evidence type="ECO:0000256" key="7">
    <source>
        <dbReference type="PIRSR" id="PIRSR000190-2"/>
    </source>
</evidence>
<dbReference type="Pfam" id="PF10590">
    <property type="entry name" value="PNP_phzG_C"/>
    <property type="match status" value="1"/>
</dbReference>
<keyword evidence="2" id="KW-0285">Flavoprotein</keyword>
<dbReference type="PANTHER" id="PTHR10851:SF0">
    <property type="entry name" value="PYRIDOXINE-5'-PHOSPHATE OXIDASE"/>
    <property type="match status" value="1"/>
</dbReference>
<feature type="domain" description="Pyridoxamine 5'-phosphate oxidase N-terminal" evidence="8">
    <location>
        <begin position="53"/>
        <end position="168"/>
    </location>
</feature>
<accession>A0A2Y8ZYA8</accession>
<dbReference type="Proteomes" id="UP000250028">
    <property type="component" value="Unassembled WGS sequence"/>
</dbReference>
<evidence type="ECO:0000256" key="2">
    <source>
        <dbReference type="ARBA" id="ARBA00022630"/>
    </source>
</evidence>
<dbReference type="InterPro" id="IPR012349">
    <property type="entry name" value="Split_barrel_FMN-bd"/>
</dbReference>
<feature type="binding site" evidence="7">
    <location>
        <position position="95"/>
    </location>
    <ligand>
        <name>FMN</name>
        <dbReference type="ChEBI" id="CHEBI:58210"/>
    </ligand>
</feature>
<keyword evidence="11" id="KW-1185">Reference proteome</keyword>
<dbReference type="NCBIfam" id="TIGR00558">
    <property type="entry name" value="pdxH"/>
    <property type="match status" value="1"/>
</dbReference>
<feature type="binding site" evidence="7">
    <location>
        <begin position="88"/>
        <end position="89"/>
    </location>
    <ligand>
        <name>FMN</name>
        <dbReference type="ChEBI" id="CHEBI:58210"/>
    </ligand>
</feature>
<dbReference type="PANTHER" id="PTHR10851">
    <property type="entry name" value="PYRIDOXINE-5-PHOSPHATE OXIDASE"/>
    <property type="match status" value="1"/>
</dbReference>
<organism evidence="10 11">
    <name type="scientific">Branchiibius hedensis</name>
    <dbReference type="NCBI Taxonomy" id="672460"/>
    <lineage>
        <taxon>Bacteria</taxon>
        <taxon>Bacillati</taxon>
        <taxon>Actinomycetota</taxon>
        <taxon>Actinomycetes</taxon>
        <taxon>Micrococcales</taxon>
        <taxon>Dermacoccaceae</taxon>
        <taxon>Branchiibius</taxon>
    </lineage>
</organism>
<dbReference type="OrthoDB" id="9780392at2"/>
<feature type="binding site" evidence="7">
    <location>
        <position position="211"/>
    </location>
    <ligand>
        <name>FMN</name>
        <dbReference type="ChEBI" id="CHEBI:58210"/>
    </ligand>
</feature>
<protein>
    <recommendedName>
        <fullName evidence="5">Pyridoxamine 5'-phosphate oxidase</fullName>
        <ecNumber evidence="5">1.4.3.5</ecNumber>
    </recommendedName>
</protein>
<dbReference type="GO" id="GO:0004733">
    <property type="term" value="F:pyridoxamine phosphate oxidase activity"/>
    <property type="evidence" value="ECO:0007669"/>
    <property type="project" value="UniProtKB-UniRule"/>
</dbReference>
<feature type="binding site" evidence="6">
    <location>
        <position position="139"/>
    </location>
    <ligand>
        <name>substrate</name>
    </ligand>
</feature>
<feature type="binding site" evidence="7">
    <location>
        <position position="201"/>
    </location>
    <ligand>
        <name>FMN</name>
        <dbReference type="ChEBI" id="CHEBI:58210"/>
    </ligand>
</feature>
<dbReference type="Gene3D" id="2.30.110.10">
    <property type="entry name" value="Electron Transport, Fmn-binding Protein, Chain A"/>
    <property type="match status" value="1"/>
</dbReference>
<dbReference type="RefSeq" id="WP_109686444.1">
    <property type="nucleotide sequence ID" value="NZ_QGDN01000001.1"/>
</dbReference>
<proteinExistence type="inferred from homology"/>
<dbReference type="InterPro" id="IPR000659">
    <property type="entry name" value="Pyridox_Oxase"/>
</dbReference>